<dbReference type="FunFam" id="1.25.40.10:FF:000427">
    <property type="entry name" value="Pentatricopeptide repeat-containing protein chloroplastic"/>
    <property type="match status" value="1"/>
</dbReference>
<proteinExistence type="inferred from homology"/>
<evidence type="ECO:0000259" key="4">
    <source>
        <dbReference type="Pfam" id="PF14432"/>
    </source>
</evidence>
<accession>A0AAE1YKW7</accession>
<gene>
    <name evidence="5" type="ORF">Salat_0975200</name>
</gene>
<dbReference type="GO" id="GO:0008270">
    <property type="term" value="F:zinc ion binding"/>
    <property type="evidence" value="ECO:0007669"/>
    <property type="project" value="InterPro"/>
</dbReference>
<sequence length="599" mass="67313">MRKTSRRKFAQILKKKRQEGELAEEERFESLIRKCPNMRVLNQIHAHILTHPFLPPSSLSFALSKVLCFAAYRNVQYAKALLSQIPYPSIFSYNTVMRGFLLRNPSPEPIFLFRKLVRKKFPISNTFTLAFVLKCCSSLPAFEEGKQVHKHVIASGLGENLFVRTSLLNFYTKSEEVELGRKVFDEITEKNVVAWSAMIGGYAKAGMVNEAFGLFREMQKGGVNPDEVTMVSVISACAMTGALDLGKWLQTFIDKRGIKYDLEVSTALVNMYAKCGCIEGAKEVFEAMPVKDAKAWSSMIVGLAIHGLAKEALETFAMMEEAKVEPNHVTLIGVLSACAHGGLVAKGKKYWSSMIESGIEPSMEHYGCMVDLLCRANQIKEAYEFVKNMPIAPNPAIWRTLLVSCKKNKMLATGEIVAAQLLQLEPLNAENYILLSSLYASGSDWVKMSHVRRQMKEGSIKDVPGCSSIEINGHVHEFVTGNWSHPEANDIRKVLWEVSERVQSIGHEPWIASVLQNVGDGVKHDAVWEHSERLAIAYGLLKTKAPAIIRVVKNLRVCVDCHEVTKSISKLYNREIIVRDRIRFHKFVDGVCCSCRDFW</sequence>
<dbReference type="Gene3D" id="1.25.40.10">
    <property type="entry name" value="Tetratricopeptide repeat domain"/>
    <property type="match status" value="3"/>
</dbReference>
<organism evidence="5 6">
    <name type="scientific">Sesamum alatum</name>
    <dbReference type="NCBI Taxonomy" id="300844"/>
    <lineage>
        <taxon>Eukaryota</taxon>
        <taxon>Viridiplantae</taxon>
        <taxon>Streptophyta</taxon>
        <taxon>Embryophyta</taxon>
        <taxon>Tracheophyta</taxon>
        <taxon>Spermatophyta</taxon>
        <taxon>Magnoliopsida</taxon>
        <taxon>eudicotyledons</taxon>
        <taxon>Gunneridae</taxon>
        <taxon>Pentapetalae</taxon>
        <taxon>asterids</taxon>
        <taxon>lamiids</taxon>
        <taxon>Lamiales</taxon>
        <taxon>Pedaliaceae</taxon>
        <taxon>Sesamum</taxon>
    </lineage>
</organism>
<reference evidence="5" key="2">
    <citation type="journal article" date="2024" name="Plant">
        <title>Genomic evolution and insights into agronomic trait innovations of Sesamum species.</title>
        <authorList>
            <person name="Miao H."/>
            <person name="Wang L."/>
            <person name="Qu L."/>
            <person name="Liu H."/>
            <person name="Sun Y."/>
            <person name="Le M."/>
            <person name="Wang Q."/>
            <person name="Wei S."/>
            <person name="Zheng Y."/>
            <person name="Lin W."/>
            <person name="Duan Y."/>
            <person name="Cao H."/>
            <person name="Xiong S."/>
            <person name="Wang X."/>
            <person name="Wei L."/>
            <person name="Li C."/>
            <person name="Ma Q."/>
            <person name="Ju M."/>
            <person name="Zhao R."/>
            <person name="Li G."/>
            <person name="Mu C."/>
            <person name="Tian Q."/>
            <person name="Mei H."/>
            <person name="Zhang T."/>
            <person name="Gao T."/>
            <person name="Zhang H."/>
        </authorList>
    </citation>
    <scope>NUCLEOTIDE SEQUENCE</scope>
    <source>
        <strain evidence="5">3651</strain>
    </source>
</reference>
<keyword evidence="6" id="KW-1185">Reference proteome</keyword>
<keyword evidence="2" id="KW-0677">Repeat</keyword>
<dbReference type="NCBIfam" id="TIGR00756">
    <property type="entry name" value="PPR"/>
    <property type="match status" value="3"/>
</dbReference>
<dbReference type="PROSITE" id="PS51375">
    <property type="entry name" value="PPR"/>
    <property type="match status" value="3"/>
</dbReference>
<comment type="caution">
    <text evidence="5">The sequence shown here is derived from an EMBL/GenBank/DDBJ whole genome shotgun (WGS) entry which is preliminary data.</text>
</comment>
<feature type="domain" description="DYW" evidence="4">
    <location>
        <begin position="506"/>
        <end position="599"/>
    </location>
</feature>
<dbReference type="Pfam" id="PF12854">
    <property type="entry name" value="PPR_1"/>
    <property type="match status" value="1"/>
</dbReference>
<reference evidence="5" key="1">
    <citation type="submission" date="2020-06" db="EMBL/GenBank/DDBJ databases">
        <authorList>
            <person name="Li T."/>
            <person name="Hu X."/>
            <person name="Zhang T."/>
            <person name="Song X."/>
            <person name="Zhang H."/>
            <person name="Dai N."/>
            <person name="Sheng W."/>
            <person name="Hou X."/>
            <person name="Wei L."/>
        </authorList>
    </citation>
    <scope>NUCLEOTIDE SEQUENCE</scope>
    <source>
        <strain evidence="5">3651</strain>
        <tissue evidence="5">Leaf</tissue>
    </source>
</reference>
<dbReference type="AlphaFoldDB" id="A0AAE1YKW7"/>
<dbReference type="PANTHER" id="PTHR47926">
    <property type="entry name" value="PENTATRICOPEPTIDE REPEAT-CONTAINING PROTEIN"/>
    <property type="match status" value="1"/>
</dbReference>
<name>A0AAE1YKW7_9LAMI</name>
<evidence type="ECO:0000313" key="6">
    <source>
        <dbReference type="Proteomes" id="UP001293254"/>
    </source>
</evidence>
<feature type="repeat" description="PPR" evidence="3">
    <location>
        <begin position="327"/>
        <end position="361"/>
    </location>
</feature>
<dbReference type="Pfam" id="PF01535">
    <property type="entry name" value="PPR"/>
    <property type="match status" value="2"/>
</dbReference>
<feature type="repeat" description="PPR" evidence="3">
    <location>
        <begin position="191"/>
        <end position="225"/>
    </location>
</feature>
<dbReference type="FunFam" id="1.25.40.10:FF:000404">
    <property type="entry name" value="Pentatricopeptide repeat-containing protein chloroplastic"/>
    <property type="match status" value="1"/>
</dbReference>
<dbReference type="Proteomes" id="UP001293254">
    <property type="component" value="Unassembled WGS sequence"/>
</dbReference>
<feature type="repeat" description="PPR" evidence="3">
    <location>
        <begin position="292"/>
        <end position="326"/>
    </location>
</feature>
<evidence type="ECO:0000256" key="1">
    <source>
        <dbReference type="ARBA" id="ARBA00006643"/>
    </source>
</evidence>
<dbReference type="PANTHER" id="PTHR47926:SF461">
    <property type="entry name" value="PENTATRICOPEPTIDE REPEAT SUPERFAMILY PROTEIN"/>
    <property type="match status" value="1"/>
</dbReference>
<evidence type="ECO:0000256" key="2">
    <source>
        <dbReference type="ARBA" id="ARBA00022737"/>
    </source>
</evidence>
<protein>
    <submittedName>
        <fullName evidence="5">Pentatricopeptide repeat-containing protein, chloroplastic</fullName>
    </submittedName>
</protein>
<dbReference type="InterPro" id="IPR046960">
    <property type="entry name" value="PPR_At4g14850-like_plant"/>
</dbReference>
<dbReference type="InterPro" id="IPR011990">
    <property type="entry name" value="TPR-like_helical_dom_sf"/>
</dbReference>
<dbReference type="Pfam" id="PF13041">
    <property type="entry name" value="PPR_2"/>
    <property type="match status" value="1"/>
</dbReference>
<evidence type="ECO:0000256" key="3">
    <source>
        <dbReference type="PROSITE-ProRule" id="PRU00708"/>
    </source>
</evidence>
<dbReference type="GO" id="GO:0009451">
    <property type="term" value="P:RNA modification"/>
    <property type="evidence" value="ECO:0007669"/>
    <property type="project" value="InterPro"/>
</dbReference>
<dbReference type="InterPro" id="IPR002885">
    <property type="entry name" value="PPR_rpt"/>
</dbReference>
<dbReference type="InterPro" id="IPR032867">
    <property type="entry name" value="DYW_dom"/>
</dbReference>
<dbReference type="InterPro" id="IPR046848">
    <property type="entry name" value="E_motif"/>
</dbReference>
<dbReference type="Pfam" id="PF20431">
    <property type="entry name" value="E_motif"/>
    <property type="match status" value="1"/>
</dbReference>
<comment type="similarity">
    <text evidence="1">Belongs to the PPR family. PCMP-H subfamily.</text>
</comment>
<evidence type="ECO:0000313" key="5">
    <source>
        <dbReference type="EMBL" id="KAK4432131.1"/>
    </source>
</evidence>
<dbReference type="Pfam" id="PF14432">
    <property type="entry name" value="DYW_deaminase"/>
    <property type="match status" value="1"/>
</dbReference>
<dbReference type="GO" id="GO:0003723">
    <property type="term" value="F:RNA binding"/>
    <property type="evidence" value="ECO:0007669"/>
    <property type="project" value="InterPro"/>
</dbReference>
<dbReference type="EMBL" id="JACGWO010000003">
    <property type="protein sequence ID" value="KAK4432131.1"/>
    <property type="molecule type" value="Genomic_DNA"/>
</dbReference>